<dbReference type="InterPro" id="IPR011006">
    <property type="entry name" value="CheY-like_superfamily"/>
</dbReference>
<keyword evidence="4 13" id="KW-0597">Phosphoprotein</keyword>
<keyword evidence="19" id="KW-1185">Reference proteome</keyword>
<evidence type="ECO:0000313" key="19">
    <source>
        <dbReference type="Proteomes" id="UP000076023"/>
    </source>
</evidence>
<dbReference type="Gene3D" id="3.30.450.20">
    <property type="entry name" value="PAS domain"/>
    <property type="match status" value="2"/>
</dbReference>
<dbReference type="EC" id="2.7.13.3" evidence="3"/>
<feature type="domain" description="PAS" evidence="16">
    <location>
        <begin position="146"/>
        <end position="216"/>
    </location>
</feature>
<dbReference type="FunFam" id="1.10.287.130:FF:000004">
    <property type="entry name" value="Ethylene receptor 1"/>
    <property type="match status" value="1"/>
</dbReference>
<dbReference type="GO" id="GO:0000155">
    <property type="term" value="F:phosphorelay sensor kinase activity"/>
    <property type="evidence" value="ECO:0007669"/>
    <property type="project" value="InterPro"/>
</dbReference>
<name>A0A146G771_TERSA</name>
<dbReference type="SUPFAM" id="SSF55874">
    <property type="entry name" value="ATPase domain of HSP90 chaperone/DNA topoisomerase II/histidine kinase"/>
    <property type="match status" value="1"/>
</dbReference>
<dbReference type="SMART" id="SM00448">
    <property type="entry name" value="REC"/>
    <property type="match status" value="1"/>
</dbReference>
<dbReference type="SUPFAM" id="SSF47384">
    <property type="entry name" value="Homodimeric domain of signal transducing histidine kinase"/>
    <property type="match status" value="1"/>
</dbReference>
<dbReference type="Gene3D" id="3.30.565.10">
    <property type="entry name" value="Histidine kinase-like ATPase, C-terminal domain"/>
    <property type="match status" value="1"/>
</dbReference>
<evidence type="ECO:0000313" key="18">
    <source>
        <dbReference type="EMBL" id="GAT32764.1"/>
    </source>
</evidence>
<dbReference type="Pfam" id="PF00512">
    <property type="entry name" value="HisKA"/>
    <property type="match status" value="1"/>
</dbReference>
<dbReference type="InterPro" id="IPR005467">
    <property type="entry name" value="His_kinase_dom"/>
</dbReference>
<dbReference type="PROSITE" id="PS50113">
    <property type="entry name" value="PAC"/>
    <property type="match status" value="1"/>
</dbReference>
<dbReference type="PROSITE" id="PS50109">
    <property type="entry name" value="HIS_KIN"/>
    <property type="match status" value="1"/>
</dbReference>
<dbReference type="CDD" id="cd00130">
    <property type="entry name" value="PAS"/>
    <property type="match status" value="2"/>
</dbReference>
<dbReference type="EMBL" id="BDCO01000002">
    <property type="protein sequence ID" value="GAT32764.1"/>
    <property type="molecule type" value="Genomic_DNA"/>
</dbReference>
<sequence length="655" mass="72757">MSDVPISVSDAEITVARLRRMTAVLPGIMYECEIYPDGRSRLTFMNDAVRDIFGLNPEDLLRDSTYFHKFVHPDDRESMLAASREHIRTLRPWHREYRYIFPKLGLRWVESQGHLSRRESDGTVIWNGFITDITERKIQQDALLESESRFQTLLSSPSVGFVITPVDFSWKTANAAMARLLGYTVDEFHARCYADVTTPADLPTLQKTMEEIITGQREHFEGEFRYVRKDGSIIWTLSCISLARDLEGNPKYLVIQATDLSALKRTEEALRKAKEEADRANLAKSQFLTTMSHEIRTPLHGVIGFTSLLQKTELSTEQREIVESIDQSSRLLLSLVSDVLDLSRIEAGRLTLDLRDIDLRALIADIARGTELDARRRGISFFCTIGDDVPAWVESDSIRIHQILGNLLGNALKFTHEGSVSLSVQTGIRSDDGSLEIHFTVQDTGIGIAKADHEKIFQPFSQADSSLTRKYGGTGLGLTIVRSLCELLGGGIRFESIAGKGSTFSASILVRPPSQANSPSPSSTRGGNMVPGGWRVLVAEDNILSQKLIRRMLERLSCETTIVSTGQDCVDLAVTGDFDMIFMDVSMPGMDGLQATRLIREAESRKQAQPVPIIAITAGVTEAERTECLAVGMTSVLGKPFTGESLQRAIMSVLH</sequence>
<evidence type="ECO:0000256" key="8">
    <source>
        <dbReference type="ARBA" id="ARBA00022777"/>
    </source>
</evidence>
<dbReference type="NCBIfam" id="TIGR00229">
    <property type="entry name" value="sensory_box"/>
    <property type="match status" value="2"/>
</dbReference>
<evidence type="ECO:0000256" key="3">
    <source>
        <dbReference type="ARBA" id="ARBA00012438"/>
    </source>
</evidence>
<keyword evidence="7" id="KW-0547">Nucleotide-binding</keyword>
<keyword evidence="10" id="KW-1133">Transmembrane helix</keyword>
<protein>
    <recommendedName>
        <fullName evidence="3">histidine kinase</fullName>
        <ecNumber evidence="3">2.7.13.3</ecNumber>
    </recommendedName>
</protein>
<dbReference type="PRINTS" id="PR00344">
    <property type="entry name" value="BCTRLSENSOR"/>
</dbReference>
<comment type="catalytic activity">
    <reaction evidence="1">
        <text>ATP + protein L-histidine = ADP + protein N-phospho-L-histidine.</text>
        <dbReference type="EC" id="2.7.13.3"/>
    </reaction>
</comment>
<dbReference type="InterPro" id="IPR003594">
    <property type="entry name" value="HATPase_dom"/>
</dbReference>
<dbReference type="InParanoid" id="A0A146G771"/>
<evidence type="ECO:0000256" key="6">
    <source>
        <dbReference type="ARBA" id="ARBA00022692"/>
    </source>
</evidence>
<evidence type="ECO:0000256" key="12">
    <source>
        <dbReference type="ARBA" id="ARBA00023136"/>
    </source>
</evidence>
<evidence type="ECO:0000256" key="11">
    <source>
        <dbReference type="ARBA" id="ARBA00023012"/>
    </source>
</evidence>
<evidence type="ECO:0000256" key="10">
    <source>
        <dbReference type="ARBA" id="ARBA00022989"/>
    </source>
</evidence>
<dbReference type="InterPro" id="IPR035965">
    <property type="entry name" value="PAS-like_dom_sf"/>
</dbReference>
<feature type="domain" description="Response regulatory" evidence="15">
    <location>
        <begin position="535"/>
        <end position="654"/>
    </location>
</feature>
<keyword evidence="8" id="KW-0418">Kinase</keyword>
<evidence type="ECO:0000256" key="2">
    <source>
        <dbReference type="ARBA" id="ARBA00004370"/>
    </source>
</evidence>
<dbReference type="RefSeq" id="WP_084400260.1">
    <property type="nucleotide sequence ID" value="NZ_BDCO01000002.1"/>
</dbReference>
<evidence type="ECO:0000259" key="15">
    <source>
        <dbReference type="PROSITE" id="PS50110"/>
    </source>
</evidence>
<dbReference type="PANTHER" id="PTHR45339:SF1">
    <property type="entry name" value="HYBRID SIGNAL TRANSDUCTION HISTIDINE KINASE J"/>
    <property type="match status" value="1"/>
</dbReference>
<dbReference type="Gene3D" id="3.40.50.2300">
    <property type="match status" value="1"/>
</dbReference>
<keyword evidence="9" id="KW-0067">ATP-binding</keyword>
<keyword evidence="12" id="KW-0472">Membrane</keyword>
<evidence type="ECO:0000259" key="14">
    <source>
        <dbReference type="PROSITE" id="PS50109"/>
    </source>
</evidence>
<feature type="domain" description="PAC" evidence="17">
    <location>
        <begin position="220"/>
        <end position="272"/>
    </location>
</feature>
<evidence type="ECO:0000256" key="7">
    <source>
        <dbReference type="ARBA" id="ARBA00022741"/>
    </source>
</evidence>
<dbReference type="GO" id="GO:0005524">
    <property type="term" value="F:ATP binding"/>
    <property type="evidence" value="ECO:0007669"/>
    <property type="project" value="UniProtKB-KW"/>
</dbReference>
<dbReference type="SMART" id="SM00388">
    <property type="entry name" value="HisKA"/>
    <property type="match status" value="1"/>
</dbReference>
<dbReference type="CDD" id="cd16922">
    <property type="entry name" value="HATPase_EvgS-ArcB-TorS-like"/>
    <property type="match status" value="1"/>
</dbReference>
<evidence type="ECO:0000259" key="17">
    <source>
        <dbReference type="PROSITE" id="PS50113"/>
    </source>
</evidence>
<keyword evidence="6" id="KW-0812">Transmembrane</keyword>
<dbReference type="SMART" id="SM00387">
    <property type="entry name" value="HATPase_c"/>
    <property type="match status" value="1"/>
</dbReference>
<dbReference type="AlphaFoldDB" id="A0A146G771"/>
<dbReference type="SUPFAM" id="SSF52172">
    <property type="entry name" value="CheY-like"/>
    <property type="match status" value="1"/>
</dbReference>
<proteinExistence type="predicted"/>
<dbReference type="CDD" id="cd00082">
    <property type="entry name" value="HisKA"/>
    <property type="match status" value="1"/>
</dbReference>
<dbReference type="Proteomes" id="UP000076023">
    <property type="component" value="Unassembled WGS sequence"/>
</dbReference>
<dbReference type="Pfam" id="PF00072">
    <property type="entry name" value="Response_reg"/>
    <property type="match status" value="1"/>
</dbReference>
<dbReference type="SUPFAM" id="SSF55785">
    <property type="entry name" value="PYP-like sensor domain (PAS domain)"/>
    <property type="match status" value="2"/>
</dbReference>
<evidence type="ECO:0000256" key="4">
    <source>
        <dbReference type="ARBA" id="ARBA00022553"/>
    </source>
</evidence>
<dbReference type="Gene3D" id="1.10.287.130">
    <property type="match status" value="1"/>
</dbReference>
<dbReference type="PANTHER" id="PTHR45339">
    <property type="entry name" value="HYBRID SIGNAL TRANSDUCTION HISTIDINE KINASE J"/>
    <property type="match status" value="1"/>
</dbReference>
<dbReference type="STRING" id="690879.TSACC_21165"/>
<dbReference type="CDD" id="cd17546">
    <property type="entry name" value="REC_hyHK_CKI1_RcsC-like"/>
    <property type="match status" value="1"/>
</dbReference>
<evidence type="ECO:0000256" key="5">
    <source>
        <dbReference type="ARBA" id="ARBA00022679"/>
    </source>
</evidence>
<dbReference type="InterPro" id="IPR000700">
    <property type="entry name" value="PAS-assoc_C"/>
</dbReference>
<dbReference type="Pfam" id="PF08447">
    <property type="entry name" value="PAS_3"/>
    <property type="match status" value="2"/>
</dbReference>
<evidence type="ECO:0000259" key="16">
    <source>
        <dbReference type="PROSITE" id="PS50112"/>
    </source>
</evidence>
<dbReference type="Pfam" id="PF02518">
    <property type="entry name" value="HATPase_c"/>
    <property type="match status" value="1"/>
</dbReference>
<dbReference type="PROSITE" id="PS50110">
    <property type="entry name" value="RESPONSE_REGULATORY"/>
    <property type="match status" value="1"/>
</dbReference>
<reference evidence="19" key="1">
    <citation type="journal article" date="2017" name="Genome Announc.">
        <title>Draft Genome Sequence of Terrimicrobium sacchariphilum NM-5T, a Facultative Anaerobic Soil Bacterium of the Class Spartobacteria.</title>
        <authorList>
            <person name="Qiu Y.L."/>
            <person name="Tourlousse D.M."/>
            <person name="Matsuura N."/>
            <person name="Ohashi A."/>
            <person name="Sekiguchi Y."/>
        </authorList>
    </citation>
    <scope>NUCLEOTIDE SEQUENCE [LARGE SCALE GENOMIC DNA]</scope>
    <source>
        <strain evidence="19">NM-5</strain>
    </source>
</reference>
<feature type="domain" description="Histidine kinase" evidence="14">
    <location>
        <begin position="290"/>
        <end position="512"/>
    </location>
</feature>
<dbReference type="FunFam" id="3.30.565.10:FF:000010">
    <property type="entry name" value="Sensor histidine kinase RcsC"/>
    <property type="match status" value="1"/>
</dbReference>
<comment type="subcellular location">
    <subcellularLocation>
        <location evidence="2">Membrane</location>
    </subcellularLocation>
</comment>
<dbReference type="InterPro" id="IPR001610">
    <property type="entry name" value="PAC"/>
</dbReference>
<dbReference type="InterPro" id="IPR036890">
    <property type="entry name" value="HATPase_C_sf"/>
</dbReference>
<feature type="domain" description="PAS" evidence="16">
    <location>
        <begin position="37"/>
        <end position="90"/>
    </location>
</feature>
<dbReference type="SMART" id="SM00091">
    <property type="entry name" value="PAS"/>
    <property type="match status" value="2"/>
</dbReference>
<evidence type="ECO:0000256" key="9">
    <source>
        <dbReference type="ARBA" id="ARBA00022840"/>
    </source>
</evidence>
<feature type="modified residue" description="4-aspartylphosphate" evidence="13">
    <location>
        <position position="584"/>
    </location>
</feature>
<keyword evidence="11" id="KW-0902">Two-component regulatory system</keyword>
<keyword evidence="5" id="KW-0808">Transferase</keyword>
<dbReference type="SMART" id="SM00086">
    <property type="entry name" value="PAC"/>
    <property type="match status" value="2"/>
</dbReference>
<gene>
    <name evidence="18" type="ORF">TSACC_21165</name>
</gene>
<dbReference type="OrthoDB" id="9790669at2"/>
<accession>A0A146G771</accession>
<dbReference type="InterPro" id="IPR004358">
    <property type="entry name" value="Sig_transdc_His_kin-like_C"/>
</dbReference>
<dbReference type="InterPro" id="IPR001789">
    <property type="entry name" value="Sig_transdc_resp-reg_receiver"/>
</dbReference>
<dbReference type="GO" id="GO:0016020">
    <property type="term" value="C:membrane"/>
    <property type="evidence" value="ECO:0007669"/>
    <property type="project" value="UniProtKB-SubCell"/>
</dbReference>
<dbReference type="InterPro" id="IPR000014">
    <property type="entry name" value="PAS"/>
</dbReference>
<dbReference type="InterPro" id="IPR003661">
    <property type="entry name" value="HisK_dim/P_dom"/>
</dbReference>
<dbReference type="PROSITE" id="PS50112">
    <property type="entry name" value="PAS"/>
    <property type="match status" value="2"/>
</dbReference>
<organism evidence="18 19">
    <name type="scientific">Terrimicrobium sacchariphilum</name>
    <dbReference type="NCBI Taxonomy" id="690879"/>
    <lineage>
        <taxon>Bacteria</taxon>
        <taxon>Pseudomonadati</taxon>
        <taxon>Verrucomicrobiota</taxon>
        <taxon>Terrimicrobiia</taxon>
        <taxon>Terrimicrobiales</taxon>
        <taxon>Terrimicrobiaceae</taxon>
        <taxon>Terrimicrobium</taxon>
    </lineage>
</organism>
<evidence type="ECO:0000256" key="1">
    <source>
        <dbReference type="ARBA" id="ARBA00000085"/>
    </source>
</evidence>
<comment type="caution">
    <text evidence="18">The sequence shown here is derived from an EMBL/GenBank/DDBJ whole genome shotgun (WGS) entry which is preliminary data.</text>
</comment>
<evidence type="ECO:0000256" key="13">
    <source>
        <dbReference type="PROSITE-ProRule" id="PRU00169"/>
    </source>
</evidence>
<dbReference type="InterPro" id="IPR013655">
    <property type="entry name" value="PAS_fold_3"/>
</dbReference>
<dbReference type="InterPro" id="IPR036097">
    <property type="entry name" value="HisK_dim/P_sf"/>
</dbReference>